<proteinExistence type="predicted"/>
<comment type="caution">
    <text evidence="1">The sequence shown here is derived from an EMBL/GenBank/DDBJ whole genome shotgun (WGS) entry which is preliminary data.</text>
</comment>
<protein>
    <submittedName>
        <fullName evidence="1">Uncharacterized protein</fullName>
    </submittedName>
</protein>
<keyword evidence="2" id="KW-1185">Reference proteome</keyword>
<reference evidence="1" key="1">
    <citation type="submission" date="2020-06" db="EMBL/GenBank/DDBJ databases">
        <authorList>
            <person name="Li T."/>
            <person name="Hu X."/>
            <person name="Zhang T."/>
            <person name="Song X."/>
            <person name="Zhang H."/>
            <person name="Dai N."/>
            <person name="Sheng W."/>
            <person name="Hou X."/>
            <person name="Wei L."/>
        </authorList>
    </citation>
    <scope>NUCLEOTIDE SEQUENCE</scope>
    <source>
        <strain evidence="1">3651</strain>
        <tissue evidence="1">Leaf</tissue>
    </source>
</reference>
<gene>
    <name evidence="1" type="ORF">Salat_2777700</name>
</gene>
<reference evidence="1" key="2">
    <citation type="journal article" date="2024" name="Plant">
        <title>Genomic evolution and insights into agronomic trait innovations of Sesamum species.</title>
        <authorList>
            <person name="Miao H."/>
            <person name="Wang L."/>
            <person name="Qu L."/>
            <person name="Liu H."/>
            <person name="Sun Y."/>
            <person name="Le M."/>
            <person name="Wang Q."/>
            <person name="Wei S."/>
            <person name="Zheng Y."/>
            <person name="Lin W."/>
            <person name="Duan Y."/>
            <person name="Cao H."/>
            <person name="Xiong S."/>
            <person name="Wang X."/>
            <person name="Wei L."/>
            <person name="Li C."/>
            <person name="Ma Q."/>
            <person name="Ju M."/>
            <person name="Zhao R."/>
            <person name="Li G."/>
            <person name="Mu C."/>
            <person name="Tian Q."/>
            <person name="Mei H."/>
            <person name="Zhang T."/>
            <person name="Gao T."/>
            <person name="Zhang H."/>
        </authorList>
    </citation>
    <scope>NUCLEOTIDE SEQUENCE</scope>
    <source>
        <strain evidence="1">3651</strain>
    </source>
</reference>
<dbReference type="Proteomes" id="UP001293254">
    <property type="component" value="Unassembled WGS sequence"/>
</dbReference>
<sequence>MHLRQDQQVSRQETSLVKFERGFTSPICEDRAILINVPFGNHDRPIRLNRIVELQIRNDLLPTLFKVTNVTFQPISHVRMLLRIGPKTGYLFNAPLQPGSSSLAGKTPSPPISIEDSIGTSVIGSTVAGLTTVGWKHLAVRIINVGARADRHLTKRSSHPDTLSPCLSSKSSFSFLRLIGMTT</sequence>
<organism evidence="1 2">
    <name type="scientific">Sesamum alatum</name>
    <dbReference type="NCBI Taxonomy" id="300844"/>
    <lineage>
        <taxon>Eukaryota</taxon>
        <taxon>Viridiplantae</taxon>
        <taxon>Streptophyta</taxon>
        <taxon>Embryophyta</taxon>
        <taxon>Tracheophyta</taxon>
        <taxon>Spermatophyta</taxon>
        <taxon>Magnoliopsida</taxon>
        <taxon>eudicotyledons</taxon>
        <taxon>Gunneridae</taxon>
        <taxon>Pentapetalae</taxon>
        <taxon>asterids</taxon>
        <taxon>lamiids</taxon>
        <taxon>Lamiales</taxon>
        <taxon>Pedaliaceae</taxon>
        <taxon>Sesamum</taxon>
    </lineage>
</organism>
<dbReference type="EMBL" id="JACGWO010000012">
    <property type="protein sequence ID" value="KAK4413649.1"/>
    <property type="molecule type" value="Genomic_DNA"/>
</dbReference>
<accession>A0AAE1XL00</accession>
<evidence type="ECO:0000313" key="2">
    <source>
        <dbReference type="Proteomes" id="UP001293254"/>
    </source>
</evidence>
<name>A0AAE1XL00_9LAMI</name>
<evidence type="ECO:0000313" key="1">
    <source>
        <dbReference type="EMBL" id="KAK4413649.1"/>
    </source>
</evidence>
<dbReference type="AlphaFoldDB" id="A0AAE1XL00"/>